<dbReference type="InterPro" id="IPR011256">
    <property type="entry name" value="Reg_factor_effector_dom_sf"/>
</dbReference>
<evidence type="ECO:0000259" key="2">
    <source>
        <dbReference type="Pfam" id="PF06445"/>
    </source>
</evidence>
<keyword evidence="1" id="KW-0812">Transmembrane</keyword>
<feature type="transmembrane region" description="Helical" evidence="1">
    <location>
        <begin position="6"/>
        <end position="29"/>
    </location>
</feature>
<evidence type="ECO:0000256" key="1">
    <source>
        <dbReference type="SAM" id="Phobius"/>
    </source>
</evidence>
<evidence type="ECO:0000313" key="4">
    <source>
        <dbReference type="Proteomes" id="UP000708148"/>
    </source>
</evidence>
<dbReference type="PANTHER" id="PTHR15949:SF3">
    <property type="entry name" value="TESTIS-EXPRESSED PROTEIN 264"/>
    <property type="match status" value="1"/>
</dbReference>
<dbReference type="Gene3D" id="3.20.80.10">
    <property type="entry name" value="Regulatory factor, effector binding domain"/>
    <property type="match status" value="1"/>
</dbReference>
<dbReference type="AlphaFoldDB" id="A0A8S1JBL0"/>
<name>A0A8S1JBL0_9CHLO</name>
<evidence type="ECO:0000313" key="3">
    <source>
        <dbReference type="EMBL" id="CAD7705131.1"/>
    </source>
</evidence>
<gene>
    <name evidence="3" type="ORF">OSTQU699_LOCUS10486</name>
</gene>
<dbReference type="Proteomes" id="UP000708148">
    <property type="component" value="Unassembled WGS sequence"/>
</dbReference>
<protein>
    <recommendedName>
        <fullName evidence="2">GyrI-like small molecule binding domain-containing protein</fullName>
    </recommendedName>
</protein>
<proteinExistence type="predicted"/>
<dbReference type="SUPFAM" id="SSF55136">
    <property type="entry name" value="Probable bacterial effector-binding domain"/>
    <property type="match status" value="1"/>
</dbReference>
<dbReference type="OrthoDB" id="2140079at2759"/>
<dbReference type="Pfam" id="PF06445">
    <property type="entry name" value="GyrI-like"/>
    <property type="match status" value="1"/>
</dbReference>
<organism evidence="3 4">
    <name type="scientific">Ostreobium quekettii</name>
    <dbReference type="NCBI Taxonomy" id="121088"/>
    <lineage>
        <taxon>Eukaryota</taxon>
        <taxon>Viridiplantae</taxon>
        <taxon>Chlorophyta</taxon>
        <taxon>core chlorophytes</taxon>
        <taxon>Ulvophyceae</taxon>
        <taxon>TCBD clade</taxon>
        <taxon>Bryopsidales</taxon>
        <taxon>Ostreobineae</taxon>
        <taxon>Ostreobiaceae</taxon>
        <taxon>Ostreobium</taxon>
    </lineage>
</organism>
<dbReference type="PANTHER" id="PTHR15949">
    <property type="entry name" value="TESTIS-EXPRESSED PROTEIN 264"/>
    <property type="match status" value="1"/>
</dbReference>
<dbReference type="EMBL" id="CAJHUC010003028">
    <property type="protein sequence ID" value="CAD7705131.1"/>
    <property type="molecule type" value="Genomic_DNA"/>
</dbReference>
<keyword evidence="1" id="KW-0472">Membrane</keyword>
<keyword evidence="4" id="KW-1185">Reference proteome</keyword>
<dbReference type="InterPro" id="IPR029442">
    <property type="entry name" value="GyrI-like"/>
</dbReference>
<sequence length="213" mass="23652">MLNAQTLAAVSTALGVGACIWLLAVNGLFKRLTIEKKKFGPYLLFYKNHVGPYKEVGPIFHDICKMAMQHGVSHNRKCGIYFDNPETTPGQECRSSIAVIAKEGKSIGTAAGLKEARTEMEGHPLATEHGLQVGYFPESLCHSLEFPFHGMLSILLGIMRCYPRLKQSLKSLEPCKVMGSLEVYDTNSHMMFITFPVDARDDMLPFDAKSKTH</sequence>
<feature type="domain" description="GyrI-like small molecule binding" evidence="2">
    <location>
        <begin position="34"/>
        <end position="105"/>
    </location>
</feature>
<keyword evidence="1" id="KW-1133">Transmembrane helix</keyword>
<accession>A0A8S1JBL0</accession>
<comment type="caution">
    <text evidence="3">The sequence shown here is derived from an EMBL/GenBank/DDBJ whole genome shotgun (WGS) entry which is preliminary data.</text>
</comment>
<reference evidence="3" key="1">
    <citation type="submission" date="2020-12" db="EMBL/GenBank/DDBJ databases">
        <authorList>
            <person name="Iha C."/>
        </authorList>
    </citation>
    <scope>NUCLEOTIDE SEQUENCE</scope>
</reference>